<proteinExistence type="predicted"/>
<dbReference type="EMBL" id="BK016248">
    <property type="protein sequence ID" value="DAG05013.1"/>
    <property type="molecule type" value="Genomic_DNA"/>
</dbReference>
<reference evidence="1" key="1">
    <citation type="journal article" date="2021" name="Proc. Natl. Acad. Sci. U.S.A.">
        <title>A Catalog of Tens of Thousands of Viruses from Human Metagenomes Reveals Hidden Associations with Chronic Diseases.</title>
        <authorList>
            <person name="Tisza M.J."/>
            <person name="Buck C.B."/>
        </authorList>
    </citation>
    <scope>NUCLEOTIDE SEQUENCE</scope>
    <source>
        <strain evidence="1">CtRGt12</strain>
    </source>
</reference>
<organism evidence="1">
    <name type="scientific">Siphoviridae sp. ctRGt12</name>
    <dbReference type="NCBI Taxonomy" id="2825501"/>
    <lineage>
        <taxon>Viruses</taxon>
        <taxon>Duplodnaviria</taxon>
        <taxon>Heunggongvirae</taxon>
        <taxon>Uroviricota</taxon>
        <taxon>Caudoviricetes</taxon>
    </lineage>
</organism>
<protein>
    <submittedName>
        <fullName evidence="1">Uncharacterized protein</fullName>
    </submittedName>
</protein>
<sequence>MVIDYITKVNKAISNPMVVEEKEDIFDLLIEIANVFQNEIPEIQSSILLRNGTETRDANTVVGLLKLYLANNNIEYKEDDEENREIKRFWASLILWFETELINLDLLKDKYLRWDNWDGGTWYLELDYDHEFKLYRGIGYPDSLKNNMGDMSDIKNFIEIAYKYWIKNDGKSHYDFTVEINERLKIFKLPYRLQNGILLKQGYKSTYGIDKILNYRMFERKIRFSEDMINSNDLMEKKSALDFLIDALQYLISTQEGNRNSQYSQLALSVNKDTNSKVYAVVKNELNELMKLSNEYFDIRHNDYLNGAKQQREALNDSQFVEYLYNRAYALLYLLRLKQCNQDGQECEVIGI</sequence>
<accession>A0A8S5VE64</accession>
<name>A0A8S5VE64_9CAUD</name>
<evidence type="ECO:0000313" key="1">
    <source>
        <dbReference type="EMBL" id="DAG05013.1"/>
    </source>
</evidence>